<keyword evidence="1" id="KW-0472">Membrane</keyword>
<dbReference type="InterPro" id="IPR033308">
    <property type="entry name" value="PGAP5/Cdc1/Ted1"/>
</dbReference>
<comment type="caution">
    <text evidence="2">The sequence shown here is derived from an EMBL/GenBank/DDBJ whole genome shotgun (WGS) entry which is preliminary data.</text>
</comment>
<name>A0A9P7Y0I9_9FUNG</name>
<accession>A0A9P7Y0I9</accession>
<dbReference type="SUPFAM" id="SSF56300">
    <property type="entry name" value="Metallo-dependent phosphatases"/>
    <property type="match status" value="1"/>
</dbReference>
<dbReference type="OrthoDB" id="5977743at2759"/>
<organism evidence="2 3">
    <name type="scientific">Linnemannia hyalina</name>
    <dbReference type="NCBI Taxonomy" id="64524"/>
    <lineage>
        <taxon>Eukaryota</taxon>
        <taxon>Fungi</taxon>
        <taxon>Fungi incertae sedis</taxon>
        <taxon>Mucoromycota</taxon>
        <taxon>Mortierellomycotina</taxon>
        <taxon>Mortierellomycetes</taxon>
        <taxon>Mortierellales</taxon>
        <taxon>Mortierellaceae</taxon>
        <taxon>Linnemannia</taxon>
    </lineage>
</organism>
<keyword evidence="3" id="KW-1185">Reference proteome</keyword>
<reference evidence="2" key="1">
    <citation type="submission" date="2021-06" db="EMBL/GenBank/DDBJ databases">
        <title>Genome Sequence of Mortierella hyaline Strain SCG-10, a Cold-Adapted, Nitrate-Reducing Fungus Isolated from Soil in Minnesota, USA.</title>
        <authorList>
            <person name="Aldossari N."/>
        </authorList>
    </citation>
    <scope>NUCLEOTIDE SEQUENCE</scope>
    <source>
        <strain evidence="2">SCG-10</strain>
    </source>
</reference>
<evidence type="ECO:0008006" key="4">
    <source>
        <dbReference type="Google" id="ProtNLM"/>
    </source>
</evidence>
<dbReference type="GO" id="GO:0005783">
    <property type="term" value="C:endoplasmic reticulum"/>
    <property type="evidence" value="ECO:0007669"/>
    <property type="project" value="TreeGrafter"/>
</dbReference>
<evidence type="ECO:0000313" key="2">
    <source>
        <dbReference type="EMBL" id="KAG9069091.1"/>
    </source>
</evidence>
<dbReference type="GO" id="GO:0006506">
    <property type="term" value="P:GPI anchor biosynthetic process"/>
    <property type="evidence" value="ECO:0007669"/>
    <property type="project" value="InterPro"/>
</dbReference>
<sequence>MYRYDRTSTVTNEEAQVSPTAATTLAPTLQQQQQQQQQSTHQFSFLRRTGQNALNTIFKPDKSKDKVRALSFASDISVSTSISSGNSASSPLLYPSTGRPWSLLSQQQDEIESTESLMERGRKQKYWRKTMSRMGSRQYKVTSDHVKVLRVVWYLTLVFGEHAVFWVMLRRCEWPAKESWDQSERAVQERYKIVIIADPQLTDWYSYKQTGLALCLTEFYTDLFMRKGFARLHRRLQPDMVLFLGDLMDGGRETVAEDDGGVYEKNKGRFLDKVFDSRRTAWNQEPLVMDEEDIGEEEGLRQYGGEYETRSRQMDEARTGDTTGHYRQITYPAAGATERAQIRQDGKSARLYVAGNHDVGFGDTLVRQAMKRYKGDFGSVNYEIKVGNHSLVILDTLSLSSNITSIREESRDFLAKMEQEKPKEPRILFTHVPLFRPETTSCGEAREAQQLILDGNGEQYQNMVNASLSREILRKVQPDMIFSGDDHDWCEMGHSLDERLTPEVTLPTFSFAQGIKQPGFVVLSLYNPQHISRNAPESTPLLGFNVGEMESDRYNQCDVIGLRLKLASSSPRLDAAGAALFPSRSSGRDVLSTTEINSVSFLLR</sequence>
<dbReference type="PANTHER" id="PTHR13315:SF4">
    <property type="entry name" value="METALLOPHOSPHOESTERASE, ISOFORM E"/>
    <property type="match status" value="1"/>
</dbReference>
<proteinExistence type="predicted"/>
<dbReference type="PANTHER" id="PTHR13315">
    <property type="entry name" value="METALLO PHOSPHOESTERASE RELATED"/>
    <property type="match status" value="1"/>
</dbReference>
<dbReference type="EMBL" id="JAHRHY010000005">
    <property type="protein sequence ID" value="KAG9069091.1"/>
    <property type="molecule type" value="Genomic_DNA"/>
</dbReference>
<dbReference type="InterPro" id="IPR029052">
    <property type="entry name" value="Metallo-depent_PP-like"/>
</dbReference>
<gene>
    <name evidence="2" type="ORF">KI688_009986</name>
</gene>
<evidence type="ECO:0000256" key="1">
    <source>
        <dbReference type="ARBA" id="ARBA00023136"/>
    </source>
</evidence>
<dbReference type="Gene3D" id="3.60.21.10">
    <property type="match status" value="1"/>
</dbReference>
<dbReference type="GO" id="GO:0016020">
    <property type="term" value="C:membrane"/>
    <property type="evidence" value="ECO:0007669"/>
    <property type="project" value="GOC"/>
</dbReference>
<dbReference type="AlphaFoldDB" id="A0A9P7Y0I9"/>
<dbReference type="Proteomes" id="UP000707451">
    <property type="component" value="Unassembled WGS sequence"/>
</dbReference>
<evidence type="ECO:0000313" key="3">
    <source>
        <dbReference type="Proteomes" id="UP000707451"/>
    </source>
</evidence>
<protein>
    <recommendedName>
        <fullName evidence="4">Calcineurin-like phosphoesterase domain-containing protein</fullName>
    </recommendedName>
</protein>